<proteinExistence type="inferred from homology"/>
<dbReference type="Proteomes" id="UP000539175">
    <property type="component" value="Unassembled WGS sequence"/>
</dbReference>
<evidence type="ECO:0000256" key="3">
    <source>
        <dbReference type="SAM" id="MobiDB-lite"/>
    </source>
</evidence>
<sequence>MKTWTVAEAKAKFSEVIDRAAAGTPQVISRNGRTTAVIVSAEEWERKTKRVGNLAEFFAASPLPDSGLSVERTPERPRETDL</sequence>
<dbReference type="RefSeq" id="WP_184802579.1">
    <property type="nucleotide sequence ID" value="NZ_JACIIZ010000009.1"/>
</dbReference>
<keyword evidence="5" id="KW-1185">Reference proteome</keyword>
<dbReference type="AlphaFoldDB" id="A0A7X0B0N7"/>
<dbReference type="SUPFAM" id="SSF143120">
    <property type="entry name" value="YefM-like"/>
    <property type="match status" value="1"/>
</dbReference>
<reference evidence="4 5" key="1">
    <citation type="submission" date="2020-08" db="EMBL/GenBank/DDBJ databases">
        <title>Genomic Encyclopedia of Type Strains, Phase IV (KMG-IV): sequencing the most valuable type-strain genomes for metagenomic binning, comparative biology and taxonomic classification.</title>
        <authorList>
            <person name="Goeker M."/>
        </authorList>
    </citation>
    <scope>NUCLEOTIDE SEQUENCE [LARGE SCALE GENOMIC DNA]</scope>
    <source>
        <strain evidence="4 5">DSM 22198</strain>
    </source>
</reference>
<dbReference type="NCBIfam" id="TIGR01552">
    <property type="entry name" value="phd_fam"/>
    <property type="match status" value="1"/>
</dbReference>
<comment type="caution">
    <text evidence="4">The sequence shown here is derived from an EMBL/GenBank/DDBJ whole genome shotgun (WGS) entry which is preliminary data.</text>
</comment>
<evidence type="ECO:0000256" key="2">
    <source>
        <dbReference type="RuleBase" id="RU362080"/>
    </source>
</evidence>
<name>A0A7X0B0N7_9PROT</name>
<feature type="region of interest" description="Disordered" evidence="3">
    <location>
        <begin position="63"/>
        <end position="82"/>
    </location>
</feature>
<accession>A0A7X0B0N7</accession>
<dbReference type="PANTHER" id="PTHR33713">
    <property type="entry name" value="ANTITOXIN YAFN-RELATED"/>
    <property type="match status" value="1"/>
</dbReference>
<gene>
    <name evidence="4" type="ORF">FHS74_003374</name>
</gene>
<dbReference type="InterPro" id="IPR036165">
    <property type="entry name" value="YefM-like_sf"/>
</dbReference>
<dbReference type="InterPro" id="IPR006442">
    <property type="entry name" value="Antitoxin_Phd/YefM"/>
</dbReference>
<dbReference type="Gene3D" id="3.40.1620.10">
    <property type="entry name" value="YefM-like domain"/>
    <property type="match status" value="1"/>
</dbReference>
<evidence type="ECO:0000313" key="5">
    <source>
        <dbReference type="Proteomes" id="UP000539175"/>
    </source>
</evidence>
<evidence type="ECO:0000313" key="4">
    <source>
        <dbReference type="EMBL" id="MBB6252806.1"/>
    </source>
</evidence>
<comment type="similarity">
    <text evidence="1 2">Belongs to the phD/YefM antitoxin family.</text>
</comment>
<organism evidence="4 5">
    <name type="scientific">Nitrospirillum iridis</name>
    <dbReference type="NCBI Taxonomy" id="765888"/>
    <lineage>
        <taxon>Bacteria</taxon>
        <taxon>Pseudomonadati</taxon>
        <taxon>Pseudomonadota</taxon>
        <taxon>Alphaproteobacteria</taxon>
        <taxon>Rhodospirillales</taxon>
        <taxon>Azospirillaceae</taxon>
        <taxon>Nitrospirillum</taxon>
    </lineage>
</organism>
<protein>
    <recommendedName>
        <fullName evidence="2">Antitoxin</fullName>
    </recommendedName>
</protein>
<dbReference type="EMBL" id="JACIIZ010000009">
    <property type="protein sequence ID" value="MBB6252806.1"/>
    <property type="molecule type" value="Genomic_DNA"/>
</dbReference>
<evidence type="ECO:0000256" key="1">
    <source>
        <dbReference type="ARBA" id="ARBA00009981"/>
    </source>
</evidence>
<dbReference type="InterPro" id="IPR051405">
    <property type="entry name" value="phD/YefM_antitoxin"/>
</dbReference>
<dbReference type="PANTHER" id="PTHR33713:SF9">
    <property type="entry name" value="ANTITOXIN"/>
    <property type="match status" value="1"/>
</dbReference>
<feature type="compositionally biased region" description="Basic and acidic residues" evidence="3">
    <location>
        <begin position="72"/>
        <end position="82"/>
    </location>
</feature>
<dbReference type="Pfam" id="PF02604">
    <property type="entry name" value="PhdYeFM_antitox"/>
    <property type="match status" value="1"/>
</dbReference>
<comment type="function">
    <text evidence="2">Antitoxin component of a type II toxin-antitoxin (TA) system.</text>
</comment>